<organism evidence="3 4">
    <name type="scientific">Silvimonas amylolytica</name>
    <dbReference type="NCBI Taxonomy" id="449663"/>
    <lineage>
        <taxon>Bacteria</taxon>
        <taxon>Pseudomonadati</taxon>
        <taxon>Pseudomonadota</taxon>
        <taxon>Betaproteobacteria</taxon>
        <taxon>Neisseriales</taxon>
        <taxon>Chitinibacteraceae</taxon>
        <taxon>Silvimonas</taxon>
    </lineage>
</organism>
<dbReference type="PROSITE" id="PS50943">
    <property type="entry name" value="HTH_CROC1"/>
    <property type="match status" value="1"/>
</dbReference>
<dbReference type="PANTHER" id="PTHR46558:SF4">
    <property type="entry name" value="DNA-BIDING PHAGE PROTEIN"/>
    <property type="match status" value="1"/>
</dbReference>
<dbReference type="SMART" id="SM00530">
    <property type="entry name" value="HTH_XRE"/>
    <property type="match status" value="1"/>
</dbReference>
<dbReference type="Gene3D" id="1.10.260.40">
    <property type="entry name" value="lambda repressor-like DNA-binding domains"/>
    <property type="match status" value="1"/>
</dbReference>
<evidence type="ECO:0000259" key="2">
    <source>
        <dbReference type="PROSITE" id="PS50943"/>
    </source>
</evidence>
<sequence length="129" mass="14310">MAVTKPITMAMNTREELFFKELGARIALARKGQNLTQQQLAERLGIAQQTLAHYEVGRLRVAASLLPTLAQVLDLTLDELLGQAPARSTGKRGPASRLQQQVDAISQLPKPKQRFVLEMLETVLAQQQH</sequence>
<feature type="domain" description="HTH cro/C1-type" evidence="2">
    <location>
        <begin position="26"/>
        <end position="80"/>
    </location>
</feature>
<dbReference type="PANTHER" id="PTHR46558">
    <property type="entry name" value="TRACRIPTIONAL REGULATORY PROTEIN-RELATED-RELATED"/>
    <property type="match status" value="1"/>
</dbReference>
<dbReference type="SUPFAM" id="SSF47413">
    <property type="entry name" value="lambda repressor-like DNA-binding domains"/>
    <property type="match status" value="1"/>
</dbReference>
<dbReference type="Proteomes" id="UP000621859">
    <property type="component" value="Unassembled WGS sequence"/>
</dbReference>
<evidence type="ECO:0000313" key="4">
    <source>
        <dbReference type="Proteomes" id="UP000621859"/>
    </source>
</evidence>
<name>A0ABQ2PSH9_9NEIS</name>
<evidence type="ECO:0000313" key="3">
    <source>
        <dbReference type="EMBL" id="GGP28346.1"/>
    </source>
</evidence>
<keyword evidence="1" id="KW-0238">DNA-binding</keyword>
<gene>
    <name evidence="3" type="ORF">GCM10010971_41650</name>
</gene>
<dbReference type="RefSeq" id="WP_188698826.1">
    <property type="nucleotide sequence ID" value="NZ_BMLY01000016.1"/>
</dbReference>
<dbReference type="InterPro" id="IPR001387">
    <property type="entry name" value="Cro/C1-type_HTH"/>
</dbReference>
<dbReference type="InterPro" id="IPR010982">
    <property type="entry name" value="Lambda_DNA-bd_dom_sf"/>
</dbReference>
<dbReference type="EMBL" id="BMLY01000016">
    <property type="protein sequence ID" value="GGP28346.1"/>
    <property type="molecule type" value="Genomic_DNA"/>
</dbReference>
<dbReference type="CDD" id="cd00093">
    <property type="entry name" value="HTH_XRE"/>
    <property type="match status" value="1"/>
</dbReference>
<reference evidence="4" key="1">
    <citation type="journal article" date="2019" name="Int. J. Syst. Evol. Microbiol.">
        <title>The Global Catalogue of Microorganisms (GCM) 10K type strain sequencing project: providing services to taxonomists for standard genome sequencing and annotation.</title>
        <authorList>
            <consortium name="The Broad Institute Genomics Platform"/>
            <consortium name="The Broad Institute Genome Sequencing Center for Infectious Disease"/>
            <person name="Wu L."/>
            <person name="Ma J."/>
        </authorList>
    </citation>
    <scope>NUCLEOTIDE SEQUENCE [LARGE SCALE GENOMIC DNA]</scope>
    <source>
        <strain evidence="4">CGMCC 1.8860</strain>
    </source>
</reference>
<evidence type="ECO:0000256" key="1">
    <source>
        <dbReference type="ARBA" id="ARBA00023125"/>
    </source>
</evidence>
<proteinExistence type="predicted"/>
<dbReference type="Pfam" id="PF01381">
    <property type="entry name" value="HTH_3"/>
    <property type="match status" value="1"/>
</dbReference>
<protein>
    <recommendedName>
        <fullName evidence="2">HTH cro/C1-type domain-containing protein</fullName>
    </recommendedName>
</protein>
<keyword evidence="4" id="KW-1185">Reference proteome</keyword>
<accession>A0ABQ2PSH9</accession>
<comment type="caution">
    <text evidence="3">The sequence shown here is derived from an EMBL/GenBank/DDBJ whole genome shotgun (WGS) entry which is preliminary data.</text>
</comment>